<dbReference type="PRINTS" id="PR00413">
    <property type="entry name" value="HADHALOGNASE"/>
</dbReference>
<keyword evidence="5" id="KW-1185">Reference proteome</keyword>
<gene>
    <name evidence="4" type="ORF">GCM10022404_17200</name>
</gene>
<dbReference type="SFLD" id="SFLDG01129">
    <property type="entry name" value="C1.5:_HAD__Beta-PGM__Phosphata"/>
    <property type="match status" value="1"/>
</dbReference>
<dbReference type="SFLD" id="SFLDG01135">
    <property type="entry name" value="C1.5.6:_HAD__Beta-PGM__Phospha"/>
    <property type="match status" value="1"/>
</dbReference>
<dbReference type="NCBIfam" id="TIGR01493">
    <property type="entry name" value="HAD-SF-IA-v2"/>
    <property type="match status" value="1"/>
</dbReference>
<dbReference type="Gene3D" id="1.10.150.240">
    <property type="entry name" value="Putative phosphatase, domain 2"/>
    <property type="match status" value="1"/>
</dbReference>
<name>A0ABP7K9F6_9RHOB</name>
<dbReference type="SFLD" id="SFLDF00045">
    <property type="entry name" value="2-haloacid_dehalogenase"/>
    <property type="match status" value="1"/>
</dbReference>
<dbReference type="RefSeq" id="WP_344846373.1">
    <property type="nucleotide sequence ID" value="NZ_BAABDF010000007.1"/>
</dbReference>
<dbReference type="InterPro" id="IPR023198">
    <property type="entry name" value="PGP-like_dom2"/>
</dbReference>
<dbReference type="CDD" id="cd02588">
    <property type="entry name" value="HAD_L2-DEX"/>
    <property type="match status" value="1"/>
</dbReference>
<dbReference type="InterPro" id="IPR006328">
    <property type="entry name" value="2-HAD"/>
</dbReference>
<dbReference type="Gene3D" id="3.40.50.1000">
    <property type="entry name" value="HAD superfamily/HAD-like"/>
    <property type="match status" value="1"/>
</dbReference>
<dbReference type="Pfam" id="PF00702">
    <property type="entry name" value="Hydrolase"/>
    <property type="match status" value="1"/>
</dbReference>
<dbReference type="PANTHER" id="PTHR43316">
    <property type="entry name" value="HYDROLASE, HALOACID DELAHOGENASE-RELATED"/>
    <property type="match status" value="1"/>
</dbReference>
<dbReference type="InterPro" id="IPR051540">
    <property type="entry name" value="S-2-haloacid_dehalogenase"/>
</dbReference>
<reference evidence="5" key="1">
    <citation type="journal article" date="2019" name="Int. J. Syst. Evol. Microbiol.">
        <title>The Global Catalogue of Microorganisms (GCM) 10K type strain sequencing project: providing services to taxonomists for standard genome sequencing and annotation.</title>
        <authorList>
            <consortium name="The Broad Institute Genomics Platform"/>
            <consortium name="The Broad Institute Genome Sequencing Center for Infectious Disease"/>
            <person name="Wu L."/>
            <person name="Ma J."/>
        </authorList>
    </citation>
    <scope>NUCLEOTIDE SEQUENCE [LARGE SCALE GENOMIC DNA]</scope>
    <source>
        <strain evidence="5">JCM 17190</strain>
    </source>
</reference>
<dbReference type="InterPro" id="IPR006439">
    <property type="entry name" value="HAD-SF_hydro_IA"/>
</dbReference>
<accession>A0ABP7K9F6</accession>
<evidence type="ECO:0000313" key="5">
    <source>
        <dbReference type="Proteomes" id="UP001399917"/>
    </source>
</evidence>
<comment type="catalytic activity">
    <reaction evidence="3">
        <text>an (S)-2-haloacid + H2O = a (2R)-2-hydroxycarboxylate + a halide anion + H(+)</text>
        <dbReference type="Rhea" id="RHEA:11192"/>
        <dbReference type="ChEBI" id="CHEBI:15377"/>
        <dbReference type="ChEBI" id="CHEBI:15378"/>
        <dbReference type="ChEBI" id="CHEBI:16042"/>
        <dbReference type="ChEBI" id="CHEBI:58314"/>
        <dbReference type="ChEBI" id="CHEBI:137405"/>
        <dbReference type="EC" id="3.8.1.2"/>
    </reaction>
</comment>
<dbReference type="EC" id="3.8.1.2" evidence="3"/>
<proteinExistence type="inferred from homology"/>
<organism evidence="4 5">
    <name type="scientific">Celeribacter arenosi</name>
    <dbReference type="NCBI Taxonomy" id="792649"/>
    <lineage>
        <taxon>Bacteria</taxon>
        <taxon>Pseudomonadati</taxon>
        <taxon>Pseudomonadota</taxon>
        <taxon>Alphaproteobacteria</taxon>
        <taxon>Rhodobacterales</taxon>
        <taxon>Roseobacteraceae</taxon>
        <taxon>Celeribacter</taxon>
    </lineage>
</organism>
<dbReference type="Proteomes" id="UP001399917">
    <property type="component" value="Unassembled WGS sequence"/>
</dbReference>
<evidence type="ECO:0000313" key="4">
    <source>
        <dbReference type="EMBL" id="GAA3867610.1"/>
    </source>
</evidence>
<dbReference type="PANTHER" id="PTHR43316:SF3">
    <property type="entry name" value="HALOACID DEHALOGENASE, TYPE II (AFU_ORTHOLOGUE AFUA_2G07750)-RELATED"/>
    <property type="match status" value="1"/>
</dbReference>
<sequence length="228" mass="24516">MPITTFVFDAYGTLLDVNAAARAAASEPAFARLGPIWQDVATTWRNKQLEYSWLRAITQAHTDFWTVTQDALDWALEANDLDGDEALRQRLLDLYRELDAYPEAPDVLSKLKSAGKSTAILSNGSPDMLDAAVSAAGLGSLLDDVLSVETVGVYKPDARVYGMVEARFGANPSQVLFVSSNGWDVAGAAAFGFQTIWINRAGLPVDRMPGRPAHIAADLTAVLETAGV</sequence>
<comment type="similarity">
    <text evidence="1 3">Belongs to the HAD-like hydrolase superfamily. S-2-haloalkanoic acid dehalogenase family.</text>
</comment>
<protein>
    <recommendedName>
        <fullName evidence="3">(S)-2-haloacid dehalogenase</fullName>
        <ecNumber evidence="3">3.8.1.2</ecNumber>
    </recommendedName>
    <alternativeName>
        <fullName evidence="3">2-haloalkanoic acid dehalogenase</fullName>
    </alternativeName>
    <alternativeName>
        <fullName evidence="3">Halocarboxylic acid halidohydrolase</fullName>
    </alternativeName>
    <alternativeName>
        <fullName evidence="3">L-2-haloacid dehalogenase</fullName>
    </alternativeName>
</protein>
<dbReference type="SFLD" id="SFLDS00003">
    <property type="entry name" value="Haloacid_Dehalogenase"/>
    <property type="match status" value="1"/>
</dbReference>
<dbReference type="EMBL" id="BAABDF010000007">
    <property type="protein sequence ID" value="GAA3867610.1"/>
    <property type="molecule type" value="Genomic_DNA"/>
</dbReference>
<comment type="caution">
    <text evidence="4">The sequence shown here is derived from an EMBL/GenBank/DDBJ whole genome shotgun (WGS) entry which is preliminary data.</text>
</comment>
<dbReference type="NCBIfam" id="TIGR01428">
    <property type="entry name" value="HAD_type_II"/>
    <property type="match status" value="1"/>
</dbReference>
<evidence type="ECO:0000256" key="2">
    <source>
        <dbReference type="ARBA" id="ARBA00022801"/>
    </source>
</evidence>
<comment type="function">
    <text evidence="3">Catalyzes the hydrolytic dehalogenation of small (S)-2-haloalkanoic acids to yield the corresponding (R)-2-hydroxyalkanoic acids.</text>
</comment>
<keyword evidence="2 3" id="KW-0378">Hydrolase</keyword>
<dbReference type="InterPro" id="IPR023214">
    <property type="entry name" value="HAD_sf"/>
</dbReference>
<dbReference type="SUPFAM" id="SSF56784">
    <property type="entry name" value="HAD-like"/>
    <property type="match status" value="1"/>
</dbReference>
<dbReference type="InterPro" id="IPR036412">
    <property type="entry name" value="HAD-like_sf"/>
</dbReference>
<evidence type="ECO:0000256" key="3">
    <source>
        <dbReference type="RuleBase" id="RU368077"/>
    </source>
</evidence>
<dbReference type="NCBIfam" id="TIGR01509">
    <property type="entry name" value="HAD-SF-IA-v3"/>
    <property type="match status" value="1"/>
</dbReference>
<evidence type="ECO:0000256" key="1">
    <source>
        <dbReference type="ARBA" id="ARBA00008106"/>
    </source>
</evidence>